<feature type="non-terminal residue" evidence="2">
    <location>
        <position position="1"/>
    </location>
</feature>
<keyword evidence="3" id="KW-1185">Reference proteome</keyword>
<accession>A0ABD0JG74</accession>
<gene>
    <name evidence="2" type="ORF">BaRGS_00034778</name>
</gene>
<sequence length="270" mass="29753">TFAHVRKFGHHSKSWPLSVNVWLSVRGACLPDDHVWSLCRTVLCGAIWPGHGVPLLRAQRAHVSSIHPTPVLSLALRFAARARIAEDECKSVEASSQSERRLACRSIARNKQSLQLALVFVLGGGSEVSPDPPSCPGTKLGKRCVGKLAVNWINPARAVIQQPLTHSLTRFATSLARRDEARTSENKVELFQQLLLLLGHFLKPDRVSRADCPSPHPPLSPTLHLLPAVSLQACWEPGPENQNAAQPKRALRAPRSRLSPSELLRLERGW</sequence>
<reference evidence="2 3" key="1">
    <citation type="journal article" date="2023" name="Sci. Data">
        <title>Genome assembly of the Korean intertidal mud-creeper Batillaria attramentaria.</title>
        <authorList>
            <person name="Patra A.K."/>
            <person name="Ho P.T."/>
            <person name="Jun S."/>
            <person name="Lee S.J."/>
            <person name="Kim Y."/>
            <person name="Won Y.J."/>
        </authorList>
    </citation>
    <scope>NUCLEOTIDE SEQUENCE [LARGE SCALE GENOMIC DNA]</scope>
    <source>
        <strain evidence="2">Wonlab-2016</strain>
    </source>
</reference>
<evidence type="ECO:0000313" key="3">
    <source>
        <dbReference type="Proteomes" id="UP001519460"/>
    </source>
</evidence>
<proteinExistence type="predicted"/>
<name>A0ABD0JG74_9CAEN</name>
<dbReference type="EMBL" id="JACVVK020000451">
    <property type="protein sequence ID" value="KAK7474009.1"/>
    <property type="molecule type" value="Genomic_DNA"/>
</dbReference>
<comment type="caution">
    <text evidence="2">The sequence shown here is derived from an EMBL/GenBank/DDBJ whole genome shotgun (WGS) entry which is preliminary data.</text>
</comment>
<protein>
    <submittedName>
        <fullName evidence="2">Uncharacterized protein</fullName>
    </submittedName>
</protein>
<dbReference type="AlphaFoldDB" id="A0ABD0JG74"/>
<evidence type="ECO:0000313" key="2">
    <source>
        <dbReference type="EMBL" id="KAK7474009.1"/>
    </source>
</evidence>
<evidence type="ECO:0000256" key="1">
    <source>
        <dbReference type="SAM" id="MobiDB-lite"/>
    </source>
</evidence>
<dbReference type="Proteomes" id="UP001519460">
    <property type="component" value="Unassembled WGS sequence"/>
</dbReference>
<feature type="region of interest" description="Disordered" evidence="1">
    <location>
        <begin position="237"/>
        <end position="256"/>
    </location>
</feature>
<organism evidence="2 3">
    <name type="scientific">Batillaria attramentaria</name>
    <dbReference type="NCBI Taxonomy" id="370345"/>
    <lineage>
        <taxon>Eukaryota</taxon>
        <taxon>Metazoa</taxon>
        <taxon>Spiralia</taxon>
        <taxon>Lophotrochozoa</taxon>
        <taxon>Mollusca</taxon>
        <taxon>Gastropoda</taxon>
        <taxon>Caenogastropoda</taxon>
        <taxon>Sorbeoconcha</taxon>
        <taxon>Cerithioidea</taxon>
        <taxon>Batillariidae</taxon>
        <taxon>Batillaria</taxon>
    </lineage>
</organism>